<evidence type="ECO:0000256" key="10">
    <source>
        <dbReference type="SAM" id="Phobius"/>
    </source>
</evidence>
<evidence type="ECO:0000256" key="1">
    <source>
        <dbReference type="ARBA" id="ARBA00004651"/>
    </source>
</evidence>
<feature type="transmembrane region" description="Helical" evidence="10">
    <location>
        <begin position="268"/>
        <end position="289"/>
    </location>
</feature>
<protein>
    <submittedName>
        <fullName evidence="12">Unannotated protein</fullName>
    </submittedName>
</protein>
<keyword evidence="6" id="KW-1278">Translocase</keyword>
<feature type="transmembrane region" description="Helical" evidence="10">
    <location>
        <begin position="146"/>
        <end position="166"/>
    </location>
</feature>
<evidence type="ECO:0000256" key="7">
    <source>
        <dbReference type="ARBA" id="ARBA00022989"/>
    </source>
</evidence>
<evidence type="ECO:0000256" key="9">
    <source>
        <dbReference type="ARBA" id="ARBA00023136"/>
    </source>
</evidence>
<dbReference type="PROSITE" id="PS51002">
    <property type="entry name" value="CYTB_NTER"/>
    <property type="match status" value="1"/>
</dbReference>
<dbReference type="GO" id="GO:0022904">
    <property type="term" value="P:respiratory electron transport chain"/>
    <property type="evidence" value="ECO:0007669"/>
    <property type="project" value="InterPro"/>
</dbReference>
<feature type="transmembrane region" description="Helical" evidence="10">
    <location>
        <begin position="115"/>
        <end position="134"/>
    </location>
</feature>
<comment type="subcellular location">
    <subcellularLocation>
        <location evidence="1">Cell membrane</location>
        <topology evidence="1">Multi-pass membrane protein</topology>
    </subcellularLocation>
</comment>
<feature type="transmembrane region" description="Helical" evidence="10">
    <location>
        <begin position="50"/>
        <end position="69"/>
    </location>
</feature>
<dbReference type="GO" id="GO:0046872">
    <property type="term" value="F:metal ion binding"/>
    <property type="evidence" value="ECO:0007669"/>
    <property type="project" value="UniProtKB-KW"/>
</dbReference>
<reference evidence="12" key="1">
    <citation type="submission" date="2020-05" db="EMBL/GenBank/DDBJ databases">
        <authorList>
            <person name="Chiriac C."/>
            <person name="Salcher M."/>
            <person name="Ghai R."/>
            <person name="Kavagutti S V."/>
        </authorList>
    </citation>
    <scope>NUCLEOTIDE SEQUENCE</scope>
</reference>
<organism evidence="12">
    <name type="scientific">freshwater metagenome</name>
    <dbReference type="NCBI Taxonomy" id="449393"/>
    <lineage>
        <taxon>unclassified sequences</taxon>
        <taxon>metagenomes</taxon>
        <taxon>ecological metagenomes</taxon>
    </lineage>
</organism>
<dbReference type="EMBL" id="CAEZTT010000044">
    <property type="protein sequence ID" value="CAB4574938.1"/>
    <property type="molecule type" value="Genomic_DNA"/>
</dbReference>
<feature type="transmembrane region" description="Helical" evidence="10">
    <location>
        <begin position="212"/>
        <end position="236"/>
    </location>
</feature>
<evidence type="ECO:0000256" key="4">
    <source>
        <dbReference type="ARBA" id="ARBA00022692"/>
    </source>
</evidence>
<gene>
    <name evidence="12" type="ORF">UFOPK1726_00510</name>
</gene>
<keyword evidence="8" id="KW-0408">Iron</keyword>
<dbReference type="GO" id="GO:0009055">
    <property type="term" value="F:electron transfer activity"/>
    <property type="evidence" value="ECO:0007669"/>
    <property type="project" value="InterPro"/>
</dbReference>
<evidence type="ECO:0000259" key="11">
    <source>
        <dbReference type="PROSITE" id="PS51002"/>
    </source>
</evidence>
<evidence type="ECO:0000256" key="8">
    <source>
        <dbReference type="ARBA" id="ARBA00023004"/>
    </source>
</evidence>
<dbReference type="AlphaFoldDB" id="A0A6J6EPX1"/>
<keyword evidence="7 10" id="KW-1133">Transmembrane helix</keyword>
<dbReference type="GO" id="GO:0005886">
    <property type="term" value="C:plasma membrane"/>
    <property type="evidence" value="ECO:0007669"/>
    <property type="project" value="UniProtKB-SubCell"/>
</dbReference>
<dbReference type="PANTHER" id="PTHR19271">
    <property type="entry name" value="CYTOCHROME B"/>
    <property type="match status" value="1"/>
</dbReference>
<sequence>MSNNVTRGPVDKSIDGSVKFLDERLGTSGFIKRNMKKVFPDHWSFMLGEIALYSFIILLLSGVYLTFFYKPSMAEIIYDGSYIPLKGVKITEAYASTLEISFDVRGGLLMRQVHHWGALLFVAAISVHLLRVFFTGAFRKPRELNWVIGVGLLVLAIFEGFAGYSLPDDLLSGTGLRIASGIALAIPVIGTYVSFLIFGGEFPGVDFIPRLYTLHVLIIPGIMLALITAHLMMVWYQKHTQYPGPGRTNNNVVGYPLLPVYMAKAGGFFFIVFGFLVLISGLVTINPIWKYGPYMPDQVTAGSQPDWYIGWLDGGTRIMPNWEITVPGLFTLSPNILIPAVVVPGIMFTLLALYPWIEQWITGDKRHHHILERPRNNPNRTALGVMSLTFYGFLWVSGGNDIIAQMLSLSINDMTRAVRVLIIVVPPIAFVITKRICLSLQHKDRERLLHGDPTGRLLRLPSGEFIEVHEPLSDEVKAVLLARTELPMLPPPAEQDENGVKTPRLWAKKLQHRLNRWWYVDQVPMPTAAELTAAKAHTVHELEEAADYGIEIAKDLPSPTKSH</sequence>
<accession>A0A6J6EPX1</accession>
<feature type="transmembrane region" description="Helical" evidence="10">
    <location>
        <begin position="417"/>
        <end position="437"/>
    </location>
</feature>
<evidence type="ECO:0000256" key="2">
    <source>
        <dbReference type="ARBA" id="ARBA00022448"/>
    </source>
</evidence>
<dbReference type="PANTHER" id="PTHR19271:SF16">
    <property type="entry name" value="CYTOCHROME B"/>
    <property type="match status" value="1"/>
</dbReference>
<feature type="transmembrane region" description="Helical" evidence="10">
    <location>
        <begin position="336"/>
        <end position="357"/>
    </location>
</feature>
<feature type="transmembrane region" description="Helical" evidence="10">
    <location>
        <begin position="178"/>
        <end position="200"/>
    </location>
</feature>
<keyword evidence="9 10" id="KW-0472">Membrane</keyword>
<dbReference type="InterPro" id="IPR027387">
    <property type="entry name" value="Cytb/b6-like_sf"/>
</dbReference>
<dbReference type="SUPFAM" id="SSF81342">
    <property type="entry name" value="Transmembrane di-heme cytochromes"/>
    <property type="match status" value="1"/>
</dbReference>
<keyword evidence="2" id="KW-0813">Transport</keyword>
<feature type="transmembrane region" description="Helical" evidence="10">
    <location>
        <begin position="378"/>
        <end position="397"/>
    </location>
</feature>
<dbReference type="FunFam" id="1.20.810.10:FF:000007">
    <property type="entry name" value="Ubiquinol-cytochrome C reductase B subunit"/>
    <property type="match status" value="1"/>
</dbReference>
<dbReference type="InterPro" id="IPR005797">
    <property type="entry name" value="Cyt_b/b6_N"/>
</dbReference>
<name>A0A6J6EPX1_9ZZZZ</name>
<proteinExistence type="predicted"/>
<evidence type="ECO:0000256" key="5">
    <source>
        <dbReference type="ARBA" id="ARBA00022723"/>
    </source>
</evidence>
<evidence type="ECO:0000256" key="6">
    <source>
        <dbReference type="ARBA" id="ARBA00022967"/>
    </source>
</evidence>
<evidence type="ECO:0000313" key="12">
    <source>
        <dbReference type="EMBL" id="CAB4574938.1"/>
    </source>
</evidence>
<keyword evidence="3" id="KW-1003">Cell membrane</keyword>
<keyword evidence="5" id="KW-0479">Metal-binding</keyword>
<dbReference type="Gene3D" id="1.20.810.10">
    <property type="entry name" value="Cytochrome Bc1 Complex, Chain C"/>
    <property type="match status" value="1"/>
</dbReference>
<dbReference type="InterPro" id="IPR016174">
    <property type="entry name" value="Di-haem_cyt_TM"/>
</dbReference>
<keyword evidence="4 10" id="KW-0812">Transmembrane</keyword>
<dbReference type="Pfam" id="PF13631">
    <property type="entry name" value="Cytochrom_B_N_2"/>
    <property type="match status" value="1"/>
</dbReference>
<dbReference type="GO" id="GO:0016491">
    <property type="term" value="F:oxidoreductase activity"/>
    <property type="evidence" value="ECO:0007669"/>
    <property type="project" value="InterPro"/>
</dbReference>
<evidence type="ECO:0000256" key="3">
    <source>
        <dbReference type="ARBA" id="ARBA00022475"/>
    </source>
</evidence>
<feature type="domain" description="Cytochrome b/b6 N-terminal region profile" evidence="11">
    <location>
        <begin position="17"/>
        <end position="243"/>
    </location>
</feature>